<keyword evidence="1" id="KW-0812">Transmembrane</keyword>
<dbReference type="InterPro" id="IPR007165">
    <property type="entry name" value="Phage_holin_4_2"/>
</dbReference>
<reference evidence="3" key="1">
    <citation type="submission" date="2017-09" db="EMBL/GenBank/DDBJ databases">
        <title>Depth-based differentiation of microbial function through sediment-hosted aquifers and enrichment of novel symbionts in the deep terrestrial subsurface.</title>
        <authorList>
            <person name="Probst A.J."/>
            <person name="Ladd B."/>
            <person name="Jarett J.K."/>
            <person name="Geller-Mcgrath D.E."/>
            <person name="Sieber C.M.K."/>
            <person name="Emerson J.B."/>
            <person name="Anantharaman K."/>
            <person name="Thomas B.C."/>
            <person name="Malmstrom R."/>
            <person name="Stieglmeier M."/>
            <person name="Klingl A."/>
            <person name="Woyke T."/>
            <person name="Ryan C.M."/>
            <person name="Banfield J.F."/>
        </authorList>
    </citation>
    <scope>NUCLEOTIDE SEQUENCE [LARGE SCALE GENOMIC DNA]</scope>
</reference>
<keyword evidence="1" id="KW-1133">Transmembrane helix</keyword>
<feature type="transmembrane region" description="Helical" evidence="1">
    <location>
        <begin position="90"/>
        <end position="113"/>
    </location>
</feature>
<dbReference type="Pfam" id="PF04020">
    <property type="entry name" value="Phage_holin_4_2"/>
    <property type="match status" value="1"/>
</dbReference>
<proteinExistence type="predicted"/>
<comment type="caution">
    <text evidence="2">The sequence shown here is derived from an EMBL/GenBank/DDBJ whole genome shotgun (WGS) entry which is preliminary data.</text>
</comment>
<name>A0A2H0YQ35_9BACT</name>
<dbReference type="PANTHER" id="PTHR37309">
    <property type="entry name" value="SLR0284 PROTEIN"/>
    <property type="match status" value="1"/>
</dbReference>
<evidence type="ECO:0000256" key="1">
    <source>
        <dbReference type="SAM" id="Phobius"/>
    </source>
</evidence>
<evidence type="ECO:0000313" key="2">
    <source>
        <dbReference type="EMBL" id="PIS39873.1"/>
    </source>
</evidence>
<dbReference type="PANTHER" id="PTHR37309:SF1">
    <property type="entry name" value="SLR0284 PROTEIN"/>
    <property type="match status" value="1"/>
</dbReference>
<organism evidence="2 3">
    <name type="scientific">Candidatus Nealsonbacteria bacterium CG08_land_8_20_14_0_20_36_22</name>
    <dbReference type="NCBI Taxonomy" id="1974704"/>
    <lineage>
        <taxon>Bacteria</taxon>
        <taxon>Candidatus Nealsoniibacteriota</taxon>
    </lineage>
</organism>
<evidence type="ECO:0008006" key="4">
    <source>
        <dbReference type="Google" id="ProtNLM"/>
    </source>
</evidence>
<feature type="transmembrane region" description="Helical" evidence="1">
    <location>
        <begin position="35"/>
        <end position="53"/>
    </location>
</feature>
<protein>
    <recommendedName>
        <fullName evidence="4">Phage holin family protein</fullName>
    </recommendedName>
</protein>
<dbReference type="Proteomes" id="UP000231472">
    <property type="component" value="Unassembled WGS sequence"/>
</dbReference>
<dbReference type="AlphaFoldDB" id="A0A2H0YQ35"/>
<evidence type="ECO:0000313" key="3">
    <source>
        <dbReference type="Proteomes" id="UP000231472"/>
    </source>
</evidence>
<keyword evidence="1" id="KW-0472">Membrane</keyword>
<sequence>MMAKLLFHVISGILGLFLASRFVPGVEFRGDYKMLLLIGGALGIINFFIKPILKTISLPIRILTLGLFSLVINMALVWLIEILFPKELEIIGLLPLFWTTFIIWALNLFFGLYNPKKKHV</sequence>
<dbReference type="EMBL" id="PEYC01000056">
    <property type="protein sequence ID" value="PIS39873.1"/>
    <property type="molecule type" value="Genomic_DNA"/>
</dbReference>
<feature type="transmembrane region" description="Helical" evidence="1">
    <location>
        <begin position="65"/>
        <end position="84"/>
    </location>
</feature>
<gene>
    <name evidence="2" type="ORF">COT32_02725</name>
</gene>
<accession>A0A2H0YQ35</accession>